<dbReference type="EMBL" id="KZ613787">
    <property type="protein sequence ID" value="PMD60877.1"/>
    <property type="molecule type" value="Genomic_DNA"/>
</dbReference>
<feature type="region of interest" description="Disordered" evidence="1">
    <location>
        <begin position="116"/>
        <end position="143"/>
    </location>
</feature>
<dbReference type="Proteomes" id="UP000235371">
    <property type="component" value="Unassembled WGS sequence"/>
</dbReference>
<organism evidence="4 5">
    <name type="scientific">Hyaloscypha bicolor E</name>
    <dbReference type="NCBI Taxonomy" id="1095630"/>
    <lineage>
        <taxon>Eukaryota</taxon>
        <taxon>Fungi</taxon>
        <taxon>Dikarya</taxon>
        <taxon>Ascomycota</taxon>
        <taxon>Pezizomycotina</taxon>
        <taxon>Leotiomycetes</taxon>
        <taxon>Helotiales</taxon>
        <taxon>Hyaloscyphaceae</taxon>
        <taxon>Hyaloscypha</taxon>
        <taxon>Hyaloscypha bicolor</taxon>
    </lineage>
</organism>
<feature type="compositionally biased region" description="Basic residues" evidence="1">
    <location>
        <begin position="119"/>
        <end position="143"/>
    </location>
</feature>
<evidence type="ECO:0000256" key="2">
    <source>
        <dbReference type="SAM" id="SignalP"/>
    </source>
</evidence>
<feature type="signal peptide" evidence="2">
    <location>
        <begin position="1"/>
        <end position="16"/>
    </location>
</feature>
<evidence type="ECO:0000259" key="3">
    <source>
        <dbReference type="PROSITE" id="PS50213"/>
    </source>
</evidence>
<dbReference type="InterPro" id="IPR036378">
    <property type="entry name" value="FAS1_dom_sf"/>
</dbReference>
<dbReference type="Gene3D" id="2.30.180.10">
    <property type="entry name" value="FAS1 domain"/>
    <property type="match status" value="2"/>
</dbReference>
<evidence type="ECO:0000313" key="5">
    <source>
        <dbReference type="Proteomes" id="UP000235371"/>
    </source>
</evidence>
<evidence type="ECO:0000256" key="1">
    <source>
        <dbReference type="SAM" id="MobiDB-lite"/>
    </source>
</evidence>
<dbReference type="Pfam" id="PF02469">
    <property type="entry name" value="Fasciclin"/>
    <property type="match status" value="2"/>
</dbReference>
<dbReference type="SUPFAM" id="SSF82153">
    <property type="entry name" value="FAS1 domain"/>
    <property type="match status" value="2"/>
</dbReference>
<evidence type="ECO:0000313" key="4">
    <source>
        <dbReference type="EMBL" id="PMD60877.1"/>
    </source>
</evidence>
<accession>A0A2J6TCX2</accession>
<keyword evidence="2" id="KW-0732">Signal</keyword>
<dbReference type="FunFam" id="2.30.180.10:FF:000042">
    <property type="entry name" value="Fasciclin domain family"/>
    <property type="match status" value="1"/>
</dbReference>
<proteinExistence type="predicted"/>
<dbReference type="InterPro" id="IPR050904">
    <property type="entry name" value="Adhesion/Biosynth-related"/>
</dbReference>
<protein>
    <submittedName>
        <fullName evidence="4">FAS1 domain-containing protein</fullName>
    </submittedName>
</protein>
<dbReference type="PROSITE" id="PS50213">
    <property type="entry name" value="FAS1"/>
    <property type="match status" value="2"/>
</dbReference>
<keyword evidence="5" id="KW-1185">Reference proteome</keyword>
<reference evidence="4 5" key="1">
    <citation type="submission" date="2016-04" db="EMBL/GenBank/DDBJ databases">
        <title>A degradative enzymes factory behind the ericoid mycorrhizal symbiosis.</title>
        <authorList>
            <consortium name="DOE Joint Genome Institute"/>
            <person name="Martino E."/>
            <person name="Morin E."/>
            <person name="Grelet G."/>
            <person name="Kuo A."/>
            <person name="Kohler A."/>
            <person name="Daghino S."/>
            <person name="Barry K."/>
            <person name="Choi C."/>
            <person name="Cichocki N."/>
            <person name="Clum A."/>
            <person name="Copeland A."/>
            <person name="Hainaut M."/>
            <person name="Haridas S."/>
            <person name="Labutti K."/>
            <person name="Lindquist E."/>
            <person name="Lipzen A."/>
            <person name="Khouja H.-R."/>
            <person name="Murat C."/>
            <person name="Ohm R."/>
            <person name="Olson A."/>
            <person name="Spatafora J."/>
            <person name="Veneault-Fourrey C."/>
            <person name="Henrissat B."/>
            <person name="Grigoriev I."/>
            <person name="Martin F."/>
            <person name="Perotto S."/>
        </authorList>
    </citation>
    <scope>NUCLEOTIDE SEQUENCE [LARGE SCALE GENOMIC DNA]</scope>
    <source>
        <strain evidence="4 5">E</strain>
    </source>
</reference>
<dbReference type="InterPro" id="IPR000782">
    <property type="entry name" value="FAS1_domain"/>
</dbReference>
<dbReference type="PANTHER" id="PTHR10900">
    <property type="entry name" value="PERIOSTIN-RELATED"/>
    <property type="match status" value="1"/>
</dbReference>
<sequence length="488" mass="54107">MKFVNTLLPLAVISSAFVLPDEQMTDQIVLESQKEPSFFGKLQGNVEELWEGVEESFKNAVAFSENALDNAFNAANDAAQQAKGTFECHMSMTKFDMAGWLDTAMETPDGIDVFEPPKHPPHKPPHHRKPPHHGHGGPHHKSNKTIYQLISSSKYTTRLAELINEYPDLVETLNGTAANYTLFAPIDKAFEKIPKGHKKPSKELIKKVLSYHLSPDFYPAGRIVTSHTIPTALGEDKLGGEPQRLRVGLGLLKGLNINFYSKIIAVNIFGSNGVIHGVDSIILPPPEALKIISFLPTEFSTLQLGLEKTGLFEAITSSPHEGGTIFAPSNLAFKKLGPRINAFLFSKYGEKYLKALLKYHVVANQTLYSDAFYKAKSVDSVRCHGREQFGEEDIPKGYFHVDLPTLLDEKSLSIDVARYGGFISMKINGFSSVAVQDGIARDGVIHVVSSVLIPPKTPRGREEKAEEDGEMELEEFKERLIPHFEDEL</sequence>
<name>A0A2J6TCX2_9HELO</name>
<gene>
    <name evidence="4" type="ORF">K444DRAFT_662866</name>
</gene>
<dbReference type="PANTHER" id="PTHR10900:SF125">
    <property type="entry name" value="FAS1 DOMAIN-CONTAINING PROTEIN YLR001C"/>
    <property type="match status" value="1"/>
</dbReference>
<dbReference type="OrthoDB" id="7700931at2759"/>
<feature type="domain" description="FAS1" evidence="3">
    <location>
        <begin position="143"/>
        <end position="282"/>
    </location>
</feature>
<dbReference type="RefSeq" id="XP_024737781.1">
    <property type="nucleotide sequence ID" value="XM_024886758.1"/>
</dbReference>
<feature type="domain" description="FAS1" evidence="3">
    <location>
        <begin position="286"/>
        <end position="452"/>
    </location>
</feature>
<dbReference type="STRING" id="1095630.A0A2J6TCX2"/>
<dbReference type="InParanoid" id="A0A2J6TCX2"/>
<dbReference type="GeneID" id="36594835"/>
<dbReference type="SMART" id="SM00554">
    <property type="entry name" value="FAS1"/>
    <property type="match status" value="2"/>
</dbReference>
<dbReference type="AlphaFoldDB" id="A0A2J6TCX2"/>
<feature type="chain" id="PRO_5014337203" evidence="2">
    <location>
        <begin position="17"/>
        <end position="488"/>
    </location>
</feature>